<dbReference type="EMBL" id="JALAZD010000001">
    <property type="protein sequence ID" value="MCI0126793.1"/>
    <property type="molecule type" value="Genomic_DNA"/>
</dbReference>
<dbReference type="AlphaFoldDB" id="A0AA41UAV4"/>
<comment type="similarity">
    <text evidence="2">Belongs to the polysaccharide deacetylase family.</text>
</comment>
<dbReference type="Pfam" id="PF01522">
    <property type="entry name" value="Polysacc_deac_1"/>
    <property type="match status" value="1"/>
</dbReference>
<dbReference type="Proteomes" id="UP001156140">
    <property type="component" value="Unassembled WGS sequence"/>
</dbReference>
<evidence type="ECO:0000256" key="4">
    <source>
        <dbReference type="ARBA" id="ARBA00022729"/>
    </source>
</evidence>
<keyword evidence="4" id="KW-0732">Signal</keyword>
<accession>A0AA41UAV4</accession>
<evidence type="ECO:0000313" key="7">
    <source>
        <dbReference type="EMBL" id="MCI0126793.1"/>
    </source>
</evidence>
<dbReference type="SUPFAM" id="SSF88713">
    <property type="entry name" value="Glycoside hydrolase/deacetylase"/>
    <property type="match status" value="1"/>
</dbReference>
<dbReference type="InterPro" id="IPR002509">
    <property type="entry name" value="NODB_dom"/>
</dbReference>
<sequence>MSAKYAIIRGAFELLALSQVPALVRARSQSRGLILTLHRVLPEKPARFSPNAILQVTPDFLDFTIKRVRELGFDIVTMDEAISRLGAEERQRPFVVFTFDDAYRDNLQYALPIMRANSAPFTLYVATAFIDGVGEVWWQAIEDIIAGRDAVAVPGRNGTDYLPSASLAEKWRAYDELYARMRKMPEHERVALIRDLGEAYGLDIEAHCRNLIMNWDELQTFVAEPLCTIGAHTVHHYELSKLPEAEARMEMADSVTILEQRTGARPRHFSFPIGGKPSAGAREYGLARELGFASAVTTLPGGLYSRDKEQLWSLPRVSLNGLFQSKRYVDVFATGGLFSLLGRVEE</sequence>
<evidence type="ECO:0000256" key="2">
    <source>
        <dbReference type="ARBA" id="ARBA00010973"/>
    </source>
</evidence>
<evidence type="ECO:0000313" key="8">
    <source>
        <dbReference type="Proteomes" id="UP001156140"/>
    </source>
</evidence>
<comment type="function">
    <text evidence="1">Is involved in generating a small heat-stable compound (Nod), an acylated oligomer of N-acetylglucosamine, that stimulates mitosis in various plant protoplasts.</text>
</comment>
<name>A0AA41UAV4_9HYPH</name>
<evidence type="ECO:0000256" key="5">
    <source>
        <dbReference type="ARBA" id="ARBA00032976"/>
    </source>
</evidence>
<evidence type="ECO:0000256" key="1">
    <source>
        <dbReference type="ARBA" id="ARBA00003236"/>
    </source>
</evidence>
<keyword evidence="8" id="KW-1185">Reference proteome</keyword>
<evidence type="ECO:0000259" key="6">
    <source>
        <dbReference type="PROSITE" id="PS51677"/>
    </source>
</evidence>
<dbReference type="GO" id="GO:0016810">
    <property type="term" value="F:hydrolase activity, acting on carbon-nitrogen (but not peptide) bonds"/>
    <property type="evidence" value="ECO:0007669"/>
    <property type="project" value="InterPro"/>
</dbReference>
<dbReference type="InterPro" id="IPR051398">
    <property type="entry name" value="Polysacch_Deacetylase"/>
</dbReference>
<dbReference type="GO" id="GO:0005975">
    <property type="term" value="P:carbohydrate metabolic process"/>
    <property type="evidence" value="ECO:0007669"/>
    <property type="project" value="InterPro"/>
</dbReference>
<dbReference type="RefSeq" id="WP_281735541.1">
    <property type="nucleotide sequence ID" value="NZ_JAKETQ010000001.1"/>
</dbReference>
<dbReference type="PROSITE" id="PS51677">
    <property type="entry name" value="NODB"/>
    <property type="match status" value="1"/>
</dbReference>
<dbReference type="PANTHER" id="PTHR34216">
    <property type="match status" value="1"/>
</dbReference>
<comment type="caution">
    <text evidence="7">The sequence shown here is derived from an EMBL/GenBank/DDBJ whole genome shotgun (WGS) entry which is preliminary data.</text>
</comment>
<dbReference type="CDD" id="cd10968">
    <property type="entry name" value="CE4_Mlr8448_like_5s"/>
    <property type="match status" value="1"/>
</dbReference>
<feature type="domain" description="NodB homology" evidence="6">
    <location>
        <begin position="93"/>
        <end position="346"/>
    </location>
</feature>
<evidence type="ECO:0000256" key="3">
    <source>
        <dbReference type="ARBA" id="ARBA00020071"/>
    </source>
</evidence>
<reference evidence="7" key="1">
    <citation type="submission" date="2022-03" db="EMBL/GenBank/DDBJ databases">
        <title>The complete genome sequence of a Methyloterrigena soli.</title>
        <authorList>
            <person name="Zi Z."/>
        </authorList>
    </citation>
    <scope>NUCLEOTIDE SEQUENCE</scope>
    <source>
        <strain evidence="7">M48</strain>
    </source>
</reference>
<gene>
    <name evidence="7" type="ORF">ML536_08135</name>
</gene>
<dbReference type="PANTHER" id="PTHR34216:SF7">
    <property type="entry name" value="POLY-BETA-1,6-N-ACETYL-D-GLUCOSAMINE N-DEACETYLASE"/>
    <property type="match status" value="1"/>
</dbReference>
<dbReference type="InterPro" id="IPR011330">
    <property type="entry name" value="Glyco_hydro/deAcase_b/a-brl"/>
</dbReference>
<organism evidence="7 8">
    <name type="scientific">Paradevosia shaoguanensis</name>
    <dbReference type="NCBI Taxonomy" id="1335043"/>
    <lineage>
        <taxon>Bacteria</taxon>
        <taxon>Pseudomonadati</taxon>
        <taxon>Pseudomonadota</taxon>
        <taxon>Alphaproteobacteria</taxon>
        <taxon>Hyphomicrobiales</taxon>
        <taxon>Devosiaceae</taxon>
        <taxon>Paradevosia</taxon>
    </lineage>
</organism>
<dbReference type="Gene3D" id="3.20.20.370">
    <property type="entry name" value="Glycoside hydrolase/deacetylase"/>
    <property type="match status" value="1"/>
</dbReference>
<proteinExistence type="inferred from homology"/>
<protein>
    <recommendedName>
        <fullName evidence="3">Chitooligosaccharide deacetylase</fullName>
    </recommendedName>
    <alternativeName>
        <fullName evidence="5">Nodulation protein B</fullName>
    </alternativeName>
</protein>